<keyword evidence="3" id="KW-1185">Reference proteome</keyword>
<dbReference type="AlphaFoldDB" id="A0A835FLM1"/>
<proteinExistence type="predicted"/>
<dbReference type="Proteomes" id="UP000636709">
    <property type="component" value="Unassembled WGS sequence"/>
</dbReference>
<evidence type="ECO:0000313" key="2">
    <source>
        <dbReference type="EMBL" id="KAF8765802.1"/>
    </source>
</evidence>
<gene>
    <name evidence="2" type="ORF">HU200_008314</name>
</gene>
<sequence length="147" mass="16082">MAAIPSAEIQGSTQEQPQSEEAKCGATPEEGEGDAFLSAAPALVLHRGFWFDTELRLPVRLHTCAVSPRTCSCPRGIYFTNKLHDKLKVEVGPRFRLFCDGVSVYGPIWNHYLEYWNESKVIKPGQGPLLEVRGDDGGSCETSEAAG</sequence>
<feature type="region of interest" description="Disordered" evidence="1">
    <location>
        <begin position="1"/>
        <end position="31"/>
    </location>
</feature>
<comment type="caution">
    <text evidence="2">The sequence shown here is derived from an EMBL/GenBank/DDBJ whole genome shotgun (WGS) entry which is preliminary data.</text>
</comment>
<name>A0A835FLM1_9POAL</name>
<reference evidence="2" key="1">
    <citation type="submission" date="2020-07" db="EMBL/GenBank/DDBJ databases">
        <title>Genome sequence and genetic diversity analysis of an under-domesticated orphan crop, white fonio (Digitaria exilis).</title>
        <authorList>
            <person name="Bennetzen J.L."/>
            <person name="Chen S."/>
            <person name="Ma X."/>
            <person name="Wang X."/>
            <person name="Yssel A.E.J."/>
            <person name="Chaluvadi S.R."/>
            <person name="Johnson M."/>
            <person name="Gangashetty P."/>
            <person name="Hamidou F."/>
            <person name="Sanogo M.D."/>
            <person name="Zwaenepoel A."/>
            <person name="Wallace J."/>
            <person name="Van De Peer Y."/>
            <person name="Van Deynze A."/>
        </authorList>
    </citation>
    <scope>NUCLEOTIDE SEQUENCE</scope>
    <source>
        <tissue evidence="2">Leaves</tissue>
    </source>
</reference>
<evidence type="ECO:0008006" key="4">
    <source>
        <dbReference type="Google" id="ProtNLM"/>
    </source>
</evidence>
<dbReference type="OrthoDB" id="205623at2759"/>
<evidence type="ECO:0000256" key="1">
    <source>
        <dbReference type="SAM" id="MobiDB-lite"/>
    </source>
</evidence>
<feature type="compositionally biased region" description="Polar residues" evidence="1">
    <location>
        <begin position="9"/>
        <end position="19"/>
    </location>
</feature>
<evidence type="ECO:0000313" key="3">
    <source>
        <dbReference type="Proteomes" id="UP000636709"/>
    </source>
</evidence>
<accession>A0A835FLM1</accession>
<protein>
    <recommendedName>
        <fullName evidence="4">Sulfotransferase</fullName>
    </recommendedName>
</protein>
<dbReference type="EMBL" id="JACEFO010000544">
    <property type="protein sequence ID" value="KAF8765802.1"/>
    <property type="molecule type" value="Genomic_DNA"/>
</dbReference>
<organism evidence="2 3">
    <name type="scientific">Digitaria exilis</name>
    <dbReference type="NCBI Taxonomy" id="1010633"/>
    <lineage>
        <taxon>Eukaryota</taxon>
        <taxon>Viridiplantae</taxon>
        <taxon>Streptophyta</taxon>
        <taxon>Embryophyta</taxon>
        <taxon>Tracheophyta</taxon>
        <taxon>Spermatophyta</taxon>
        <taxon>Magnoliopsida</taxon>
        <taxon>Liliopsida</taxon>
        <taxon>Poales</taxon>
        <taxon>Poaceae</taxon>
        <taxon>PACMAD clade</taxon>
        <taxon>Panicoideae</taxon>
        <taxon>Panicodae</taxon>
        <taxon>Paniceae</taxon>
        <taxon>Anthephorinae</taxon>
        <taxon>Digitaria</taxon>
    </lineage>
</organism>